<dbReference type="AlphaFoldDB" id="A0A955HXU5"/>
<comment type="caution">
    <text evidence="1">The sequence shown here is derived from an EMBL/GenBank/DDBJ whole genome shotgun (WGS) entry which is preliminary data.</text>
</comment>
<dbReference type="EMBL" id="JAGQLM010000064">
    <property type="protein sequence ID" value="MCA9375011.1"/>
    <property type="molecule type" value="Genomic_DNA"/>
</dbReference>
<reference evidence="1" key="1">
    <citation type="submission" date="2020-04" db="EMBL/GenBank/DDBJ databases">
        <authorList>
            <person name="Zhang T."/>
        </authorList>
    </citation>
    <scope>NUCLEOTIDE SEQUENCE</scope>
    <source>
        <strain evidence="1">HKST-UBA16</strain>
    </source>
</reference>
<gene>
    <name evidence="1" type="ORF">KC622_01630</name>
</gene>
<accession>A0A955HXU5</accession>
<proteinExistence type="predicted"/>
<evidence type="ECO:0000313" key="2">
    <source>
        <dbReference type="Proteomes" id="UP000748332"/>
    </source>
</evidence>
<sequence length="314" mass="35054">LGVSDKLNKVVAVSESNSNIELFIDGRIDFSDSSDPTDIAIYKNSDQEEILVVTDRGSKAVYTVPTYDKVVSKVPDKNSVVVSPLFVDVGVDGIYTFDLTNGVLEAPFGSKDSEYKDFVQLSGLSISDFTISKPDEFAILTSNDNVYVLSKEKQAIFKSQKTEFGSYSLPYTYLSDPKLNTAEDFFADVNAYVITSDGDPLNRYVFDFTAGKLIESPITYIDLRSQISQATAGYTGGDLTKNLFIFDGDTHSFFSFEKPNEVEGIHPNKMVLKEQYVYRGDREDTFKDVKDFVVDDAGTFMYVLDGSKVWKIRL</sequence>
<feature type="non-terminal residue" evidence="1">
    <location>
        <position position="1"/>
    </location>
</feature>
<organism evidence="1 2">
    <name type="scientific">Candidatus Dojkabacteria bacterium</name>
    <dbReference type="NCBI Taxonomy" id="2099670"/>
    <lineage>
        <taxon>Bacteria</taxon>
        <taxon>Candidatus Dojkabacteria</taxon>
    </lineage>
</organism>
<name>A0A955HXU5_9BACT</name>
<dbReference type="Proteomes" id="UP000748332">
    <property type="component" value="Unassembled WGS sequence"/>
</dbReference>
<reference evidence="1" key="2">
    <citation type="journal article" date="2021" name="Microbiome">
        <title>Successional dynamics and alternative stable states in a saline activated sludge microbial community over 9 years.</title>
        <authorList>
            <person name="Wang Y."/>
            <person name="Ye J."/>
            <person name="Ju F."/>
            <person name="Liu L."/>
            <person name="Boyd J.A."/>
            <person name="Deng Y."/>
            <person name="Parks D.H."/>
            <person name="Jiang X."/>
            <person name="Yin X."/>
            <person name="Woodcroft B.J."/>
            <person name="Tyson G.W."/>
            <person name="Hugenholtz P."/>
            <person name="Polz M.F."/>
            <person name="Zhang T."/>
        </authorList>
    </citation>
    <scope>NUCLEOTIDE SEQUENCE</scope>
    <source>
        <strain evidence="1">HKST-UBA16</strain>
    </source>
</reference>
<evidence type="ECO:0000313" key="1">
    <source>
        <dbReference type="EMBL" id="MCA9375011.1"/>
    </source>
</evidence>
<protein>
    <submittedName>
        <fullName evidence="1">Uncharacterized protein</fullName>
    </submittedName>
</protein>
<dbReference type="SUPFAM" id="SSF50956">
    <property type="entry name" value="Thermostable phytase (3-phytase)"/>
    <property type="match status" value="1"/>
</dbReference>